<keyword evidence="4 8" id="KW-0378">Hydrolase</keyword>
<dbReference type="InterPro" id="IPR015797">
    <property type="entry name" value="NUDIX_hydrolase-like_dom_sf"/>
</dbReference>
<evidence type="ECO:0000259" key="7">
    <source>
        <dbReference type="PROSITE" id="PS51462"/>
    </source>
</evidence>
<evidence type="ECO:0000256" key="4">
    <source>
        <dbReference type="ARBA" id="ARBA00022801"/>
    </source>
</evidence>
<evidence type="ECO:0000313" key="9">
    <source>
        <dbReference type="Proteomes" id="UP000030901"/>
    </source>
</evidence>
<dbReference type="GO" id="GO:0010945">
    <property type="term" value="F:coenzyme A diphosphatase activity"/>
    <property type="evidence" value="ECO:0007669"/>
    <property type="project" value="InterPro"/>
</dbReference>
<dbReference type="InterPro" id="IPR045121">
    <property type="entry name" value="CoAse"/>
</dbReference>
<feature type="domain" description="Nudix hydrolase" evidence="7">
    <location>
        <begin position="21"/>
        <end position="154"/>
    </location>
</feature>
<dbReference type="EMBL" id="CP009056">
    <property type="protein sequence ID" value="AJA45408.1"/>
    <property type="molecule type" value="Genomic_DNA"/>
</dbReference>
<keyword evidence="3" id="KW-0479">Metal-binding</keyword>
<dbReference type="PANTHER" id="PTHR12992:SF11">
    <property type="entry name" value="MITOCHONDRIAL COENZYME A DIPHOSPHATASE NUDT8"/>
    <property type="match status" value="1"/>
</dbReference>
<evidence type="ECO:0000256" key="2">
    <source>
        <dbReference type="ARBA" id="ARBA00001946"/>
    </source>
</evidence>
<evidence type="ECO:0000256" key="1">
    <source>
        <dbReference type="ARBA" id="ARBA00001936"/>
    </source>
</evidence>
<dbReference type="STRING" id="1267021.FPB0191_01592"/>
<dbReference type="PROSITE" id="PS51462">
    <property type="entry name" value="NUDIX"/>
    <property type="match status" value="1"/>
</dbReference>
<evidence type="ECO:0000256" key="6">
    <source>
        <dbReference type="ARBA" id="ARBA00023211"/>
    </source>
</evidence>
<keyword evidence="6" id="KW-0464">Manganese</keyword>
<dbReference type="AlphaFoldDB" id="A0A0A7S1W8"/>
<accession>A0A0A7S1W8</accession>
<sequence>MISINYIENKLSNQIKTPNVAEKAGVLIPIIQNTQGELHLLFQIRSAQLKWQPNDICFPGGRMEEQDKTPIDTALRETQEELGVDAKTIKVCGQLPPFISPLGLKIYPIIGHLTCLEFNLNQDEVADVFTVPIEWFMANPPTKSTMQTAFKPADDFPFHLVKNRSRNWQKHAQHEVHFYHYQQYTIWGLTAKIVQSFITMIR</sequence>
<dbReference type="CDD" id="cd03426">
    <property type="entry name" value="NUDIX_CoAse_Nudt7"/>
    <property type="match status" value="1"/>
</dbReference>
<dbReference type="KEGG" id="fpp:FPB0191_01592"/>
<organism evidence="8 9">
    <name type="scientific">Frischella perrara</name>
    <dbReference type="NCBI Taxonomy" id="1267021"/>
    <lineage>
        <taxon>Bacteria</taxon>
        <taxon>Pseudomonadati</taxon>
        <taxon>Pseudomonadota</taxon>
        <taxon>Gammaproteobacteria</taxon>
        <taxon>Orbales</taxon>
        <taxon>Orbaceae</taxon>
        <taxon>Frischella</taxon>
    </lineage>
</organism>
<proteinExistence type="predicted"/>
<keyword evidence="5" id="KW-0460">Magnesium</keyword>
<dbReference type="Proteomes" id="UP000030901">
    <property type="component" value="Chromosome"/>
</dbReference>
<comment type="cofactor">
    <cofactor evidence="2">
        <name>Mg(2+)</name>
        <dbReference type="ChEBI" id="CHEBI:18420"/>
    </cofactor>
</comment>
<comment type="cofactor">
    <cofactor evidence="1">
        <name>Mn(2+)</name>
        <dbReference type="ChEBI" id="CHEBI:29035"/>
    </cofactor>
</comment>
<dbReference type="GO" id="GO:0046872">
    <property type="term" value="F:metal ion binding"/>
    <property type="evidence" value="ECO:0007669"/>
    <property type="project" value="UniProtKB-KW"/>
</dbReference>
<evidence type="ECO:0000256" key="5">
    <source>
        <dbReference type="ARBA" id="ARBA00022842"/>
    </source>
</evidence>
<dbReference type="InterPro" id="IPR000086">
    <property type="entry name" value="NUDIX_hydrolase_dom"/>
</dbReference>
<evidence type="ECO:0000313" key="8">
    <source>
        <dbReference type="EMBL" id="AJA45408.1"/>
    </source>
</evidence>
<dbReference type="OrthoDB" id="9802805at2"/>
<gene>
    <name evidence="8" type="ORF">FPB0191_01592</name>
</gene>
<protein>
    <submittedName>
        <fullName evidence="8">NTP pyrophosphohydrolase or oxidative damage repair enzyme</fullName>
    </submittedName>
</protein>
<keyword evidence="9" id="KW-1185">Reference proteome</keyword>
<dbReference type="HOGENOM" id="CLU_040940_5_2_6"/>
<dbReference type="Gene3D" id="3.90.79.10">
    <property type="entry name" value="Nucleoside Triphosphate Pyrophosphohydrolase"/>
    <property type="match status" value="1"/>
</dbReference>
<evidence type="ECO:0000256" key="3">
    <source>
        <dbReference type="ARBA" id="ARBA00022723"/>
    </source>
</evidence>
<name>A0A0A7S1W8_FRIPE</name>
<dbReference type="PANTHER" id="PTHR12992">
    <property type="entry name" value="NUDIX HYDROLASE"/>
    <property type="match status" value="1"/>
</dbReference>
<reference evidence="8 9" key="1">
    <citation type="journal article" date="2014" name="Appl. Environ. Microbiol.">
        <title>Gut symbionts from distinct hosts exhibit genotoxic activity via divergent colibactin biosynthetic pathways.</title>
        <authorList>
            <person name="Engel P."/>
            <person name="Vizcaino M.I."/>
            <person name="Crawford J.M."/>
        </authorList>
    </citation>
    <scope>NUCLEOTIDE SEQUENCE [LARGE SCALE GENOMIC DNA]</scope>
    <source>
        <strain evidence="8 9">PEB0191</strain>
    </source>
</reference>
<dbReference type="Pfam" id="PF00293">
    <property type="entry name" value="NUDIX"/>
    <property type="match status" value="1"/>
</dbReference>
<dbReference type="SUPFAM" id="SSF55811">
    <property type="entry name" value="Nudix"/>
    <property type="match status" value="1"/>
</dbReference>